<keyword evidence="5" id="KW-0472">Membrane</keyword>
<dbReference type="SUPFAM" id="SSF48452">
    <property type="entry name" value="TPR-like"/>
    <property type="match status" value="1"/>
</dbReference>
<evidence type="ECO:0000256" key="1">
    <source>
        <dbReference type="ARBA" id="ARBA00022737"/>
    </source>
</evidence>
<dbReference type="EMBL" id="VANP01000019">
    <property type="protein sequence ID" value="TLP52401.1"/>
    <property type="molecule type" value="Genomic_DNA"/>
</dbReference>
<keyword evidence="1" id="KW-0677">Repeat</keyword>
<dbReference type="AlphaFoldDB" id="A0A5R8YIM1"/>
<dbReference type="InterPro" id="IPR011990">
    <property type="entry name" value="TPR-like_helical_dom_sf"/>
</dbReference>
<feature type="transmembrane region" description="Helical" evidence="5">
    <location>
        <begin position="368"/>
        <end position="387"/>
    </location>
</feature>
<feature type="transmembrane region" description="Helical" evidence="5">
    <location>
        <begin position="306"/>
        <end position="329"/>
    </location>
</feature>
<name>A0A5R8YIM1_9ACTN</name>
<sequence length="649" mass="71189">MRDVEKTAHQGVESRRPPLPALPRHAVRAGPVPVGRWRGAMTPARPAARPATRRNARTAAARAASDERQDRTLRRQILFAIVAVAFAVHANGIGNGFVYFDDPEGVIDNLSIREFSAANIGHWFTTPLQFMYTPLVYVSYAVDYLFGQGAVGVYHFTNVVLHLVNVVLVFLLIRRLTERLFPAAFVAAAFAIHPVNVDSVAWISTRSNLLATLFTLAALLAYLRHLESERWPPLVWSLLLFGLAVLSKSTAVVLPLMLFLVDFFRGRPLSRRVLFEKIPFLAVSAAAILVALNVREDVVPPQGYTILDRFLLACSAVGNHLVQVVYPLHLSLAYEYPRKPLSWLFFLCPLALVAGAALLLLVRPARRVVVFGLGFFLAGVAPAQAVLLIDGYHANRYAYLPYLGLFLIAACFAEKALLHRDRRLRACVIGVMAVFVAFFATLTVIRNTAWRNTETIMSDAIAKEPGVAFTYNARGIARFREGRYDGATADFERTVELDPDFMLAHHYLGMTRYHNGDYSGALAELDNVVSRLPTFAAGYNERGKTKIALRDYQGAYADLSAAVQYDSQLAEAYYLRGVAGTELGNPQGAVSDLNTAIGLFPGYADAYHQRGVAESRLGDTRAACADWNTAASLGSTAGNTAVAENHCAG</sequence>
<feature type="region of interest" description="Disordered" evidence="4">
    <location>
        <begin position="1"/>
        <end position="67"/>
    </location>
</feature>
<evidence type="ECO:0000313" key="8">
    <source>
        <dbReference type="Proteomes" id="UP000309033"/>
    </source>
</evidence>
<protein>
    <submittedName>
        <fullName evidence="7">Tetratricopeptide repeat protein</fullName>
    </submittedName>
</protein>
<feature type="transmembrane region" description="Helical" evidence="5">
    <location>
        <begin position="203"/>
        <end position="223"/>
    </location>
</feature>
<feature type="transmembrane region" description="Helical" evidence="5">
    <location>
        <begin position="399"/>
        <end position="417"/>
    </location>
</feature>
<dbReference type="Gene3D" id="1.25.40.10">
    <property type="entry name" value="Tetratricopeptide repeat domain"/>
    <property type="match status" value="2"/>
</dbReference>
<feature type="compositionally biased region" description="Basic and acidic residues" evidence="4">
    <location>
        <begin position="1"/>
        <end position="16"/>
    </location>
</feature>
<evidence type="ECO:0000256" key="2">
    <source>
        <dbReference type="ARBA" id="ARBA00022803"/>
    </source>
</evidence>
<feature type="transmembrane region" description="Helical" evidence="5">
    <location>
        <begin position="153"/>
        <end position="173"/>
    </location>
</feature>
<dbReference type="PANTHER" id="PTHR44227:SF3">
    <property type="entry name" value="PROTEIN O-MANNOSYL-TRANSFERASE TMTC4"/>
    <property type="match status" value="1"/>
</dbReference>
<dbReference type="Pfam" id="PF13231">
    <property type="entry name" value="PMT_2"/>
    <property type="match status" value="1"/>
</dbReference>
<keyword evidence="5" id="KW-0812">Transmembrane</keyword>
<feature type="transmembrane region" description="Helical" evidence="5">
    <location>
        <begin position="278"/>
        <end position="294"/>
    </location>
</feature>
<feature type="domain" description="Glycosyltransferase RgtA/B/C/D-like" evidence="6">
    <location>
        <begin position="143"/>
        <end position="291"/>
    </location>
</feature>
<dbReference type="InterPro" id="IPR052346">
    <property type="entry name" value="O-mannosyl-transferase_TMTC"/>
</dbReference>
<feature type="transmembrane region" description="Helical" evidence="5">
    <location>
        <begin position="235"/>
        <end position="258"/>
    </location>
</feature>
<dbReference type="PANTHER" id="PTHR44227">
    <property type="match status" value="1"/>
</dbReference>
<feature type="transmembrane region" description="Helical" evidence="5">
    <location>
        <begin position="77"/>
        <end position="100"/>
    </location>
</feature>
<gene>
    <name evidence="7" type="ORF">FED44_32355</name>
</gene>
<dbReference type="PROSITE" id="PS50005">
    <property type="entry name" value="TPR"/>
    <property type="match status" value="1"/>
</dbReference>
<dbReference type="Proteomes" id="UP000309033">
    <property type="component" value="Unassembled WGS sequence"/>
</dbReference>
<keyword evidence="5" id="KW-1133">Transmembrane helix</keyword>
<feature type="transmembrane region" description="Helical" evidence="5">
    <location>
        <begin position="180"/>
        <end position="197"/>
    </location>
</feature>
<evidence type="ECO:0000259" key="6">
    <source>
        <dbReference type="Pfam" id="PF13231"/>
    </source>
</evidence>
<reference evidence="7" key="1">
    <citation type="submission" date="2019-05" db="EMBL/GenBank/DDBJ databases">
        <title>Isolation, diversity and antifungal activity of Actinobacteria from wheat.</title>
        <authorList>
            <person name="Yu B."/>
        </authorList>
    </citation>
    <scope>NUCLEOTIDE SEQUENCE [LARGE SCALE GENOMIC DNA]</scope>
    <source>
        <strain evidence="7">NEAU-HEGS1-5</strain>
    </source>
</reference>
<evidence type="ECO:0000256" key="3">
    <source>
        <dbReference type="PROSITE-ProRule" id="PRU00339"/>
    </source>
</evidence>
<keyword evidence="8" id="KW-1185">Reference proteome</keyword>
<proteinExistence type="predicted"/>
<organism evidence="7 8">
    <name type="scientific">Microbispora triticiradicis</name>
    <dbReference type="NCBI Taxonomy" id="2200763"/>
    <lineage>
        <taxon>Bacteria</taxon>
        <taxon>Bacillati</taxon>
        <taxon>Actinomycetota</taxon>
        <taxon>Actinomycetes</taxon>
        <taxon>Streptosporangiales</taxon>
        <taxon>Streptosporangiaceae</taxon>
        <taxon>Microbispora</taxon>
    </lineage>
</organism>
<dbReference type="InterPro" id="IPR038731">
    <property type="entry name" value="RgtA/B/C-like"/>
</dbReference>
<dbReference type="OrthoDB" id="9814944at2"/>
<feature type="transmembrane region" description="Helical" evidence="5">
    <location>
        <begin position="341"/>
        <end position="361"/>
    </location>
</feature>
<feature type="repeat" description="TPR" evidence="3">
    <location>
        <begin position="468"/>
        <end position="501"/>
    </location>
</feature>
<evidence type="ECO:0000313" key="7">
    <source>
        <dbReference type="EMBL" id="TLP52401.1"/>
    </source>
</evidence>
<feature type="transmembrane region" description="Helical" evidence="5">
    <location>
        <begin position="424"/>
        <end position="445"/>
    </location>
</feature>
<keyword evidence="2 3" id="KW-0802">TPR repeat</keyword>
<evidence type="ECO:0000256" key="4">
    <source>
        <dbReference type="SAM" id="MobiDB-lite"/>
    </source>
</evidence>
<dbReference type="Pfam" id="PF13432">
    <property type="entry name" value="TPR_16"/>
    <property type="match status" value="2"/>
</dbReference>
<dbReference type="InterPro" id="IPR019734">
    <property type="entry name" value="TPR_rpt"/>
</dbReference>
<dbReference type="SMART" id="SM00028">
    <property type="entry name" value="TPR"/>
    <property type="match status" value="5"/>
</dbReference>
<accession>A0A5R8YIM1</accession>
<comment type="caution">
    <text evidence="7">The sequence shown here is derived from an EMBL/GenBank/DDBJ whole genome shotgun (WGS) entry which is preliminary data.</text>
</comment>
<evidence type="ECO:0000256" key="5">
    <source>
        <dbReference type="SAM" id="Phobius"/>
    </source>
</evidence>